<dbReference type="PANTHER" id="PTHR46280:SF2">
    <property type="entry name" value="PLECKSTRIN HOMOLOGY DOMAIN-CONTAINING FAMILY F MEMBER 1"/>
    <property type="match status" value="1"/>
</dbReference>
<dbReference type="SMART" id="SM00064">
    <property type="entry name" value="FYVE"/>
    <property type="match status" value="1"/>
</dbReference>
<dbReference type="GO" id="GO:0035091">
    <property type="term" value="F:phosphatidylinositol binding"/>
    <property type="evidence" value="ECO:0007669"/>
    <property type="project" value="TreeGrafter"/>
</dbReference>
<evidence type="ECO:0000313" key="9">
    <source>
        <dbReference type="Proteomes" id="UP000694546"/>
    </source>
</evidence>
<evidence type="ECO:0000256" key="4">
    <source>
        <dbReference type="PROSITE-ProRule" id="PRU00091"/>
    </source>
</evidence>
<dbReference type="Pfam" id="PF00169">
    <property type="entry name" value="PH"/>
    <property type="match status" value="1"/>
</dbReference>
<keyword evidence="9" id="KW-1185">Reference proteome</keyword>
<evidence type="ECO:0000256" key="5">
    <source>
        <dbReference type="SAM" id="MobiDB-lite"/>
    </source>
</evidence>
<evidence type="ECO:0000313" key="8">
    <source>
        <dbReference type="Ensembl" id="ENSGMOP00000064597.1"/>
    </source>
</evidence>
<evidence type="ECO:0000259" key="7">
    <source>
        <dbReference type="PROSITE" id="PS50178"/>
    </source>
</evidence>
<sequence length="256" mass="29249">MIRRMANNRSFTKVNHARIKAVERSFGPGARPLCKAGRVLVGEGRLLKRSRGGNQPKAFFLFNDVLVYGTVVASCQWHKNRRIVRLGETLCVFDSPPMENHWLIRTPRKSFYVAAGSPEEKRAWMERIVECRERLLQGAATRQHSSTFQPYAPTWIPDHVSTMCMRCPNKFSFIQRRHHCRNCGFLVCAACSQQQAVLPNIHRREPQRVCELCHTSLLKGQERTERMGDSRGGGPGIASNEFENRTKMQKSSATHL</sequence>
<dbReference type="GO" id="GO:0008270">
    <property type="term" value="F:zinc ion binding"/>
    <property type="evidence" value="ECO:0007669"/>
    <property type="project" value="UniProtKB-KW"/>
</dbReference>
<evidence type="ECO:0000256" key="1">
    <source>
        <dbReference type="ARBA" id="ARBA00022723"/>
    </source>
</evidence>
<keyword evidence="2 4" id="KW-0863">Zinc-finger</keyword>
<gene>
    <name evidence="8" type="primary">PLEKHF1</name>
</gene>
<dbReference type="SUPFAM" id="SSF57903">
    <property type="entry name" value="FYVE/PHD zinc finger"/>
    <property type="match status" value="1"/>
</dbReference>
<dbReference type="Ensembl" id="ENSGMOT00000036096.1">
    <property type="protein sequence ID" value="ENSGMOP00000064597.1"/>
    <property type="gene ID" value="ENSGMOG00000000327.2"/>
</dbReference>
<keyword evidence="3" id="KW-0862">Zinc</keyword>
<dbReference type="InterPro" id="IPR000306">
    <property type="entry name" value="Znf_FYVE"/>
</dbReference>
<dbReference type="GO" id="GO:0007032">
    <property type="term" value="P:endosome organization"/>
    <property type="evidence" value="ECO:0007669"/>
    <property type="project" value="TreeGrafter"/>
</dbReference>
<dbReference type="PROSITE" id="PS50178">
    <property type="entry name" value="ZF_FYVE"/>
    <property type="match status" value="1"/>
</dbReference>
<evidence type="ECO:0000259" key="6">
    <source>
        <dbReference type="PROSITE" id="PS50003"/>
    </source>
</evidence>
<dbReference type="SMART" id="SM00233">
    <property type="entry name" value="PH"/>
    <property type="match status" value="1"/>
</dbReference>
<dbReference type="PANTHER" id="PTHR46280">
    <property type="entry name" value="PLECKSTRIN HOMOLOGY DOMAIN-CONTAINING FAMILY F MEMBER 2-RELATED"/>
    <property type="match status" value="1"/>
</dbReference>
<dbReference type="InterPro" id="IPR017455">
    <property type="entry name" value="Znf_FYVE-rel"/>
</dbReference>
<feature type="domain" description="FYVE-type" evidence="7">
    <location>
        <begin position="158"/>
        <end position="218"/>
    </location>
</feature>
<dbReference type="InterPro" id="IPR013083">
    <property type="entry name" value="Znf_RING/FYVE/PHD"/>
</dbReference>
<dbReference type="InterPro" id="IPR001849">
    <property type="entry name" value="PH_domain"/>
</dbReference>
<dbReference type="Pfam" id="PF01363">
    <property type="entry name" value="FYVE"/>
    <property type="match status" value="1"/>
</dbReference>
<dbReference type="OMA" id="EEQMEDH"/>
<evidence type="ECO:0000256" key="2">
    <source>
        <dbReference type="ARBA" id="ARBA00022771"/>
    </source>
</evidence>
<dbReference type="InterPro" id="IPR051765">
    <property type="entry name" value="PH_domain-containing_F"/>
</dbReference>
<dbReference type="GO" id="GO:0008333">
    <property type="term" value="P:endosome to lysosome transport"/>
    <property type="evidence" value="ECO:0007669"/>
    <property type="project" value="TreeGrafter"/>
</dbReference>
<dbReference type="Gene3D" id="2.30.29.30">
    <property type="entry name" value="Pleckstrin-homology domain (PH domain)/Phosphotyrosine-binding domain (PTB)"/>
    <property type="match status" value="1"/>
</dbReference>
<reference evidence="8" key="1">
    <citation type="submission" date="2025-08" db="UniProtKB">
        <authorList>
            <consortium name="Ensembl"/>
        </authorList>
    </citation>
    <scope>IDENTIFICATION</scope>
</reference>
<feature type="region of interest" description="Disordered" evidence="5">
    <location>
        <begin position="221"/>
        <end position="256"/>
    </location>
</feature>
<name>A0A8C5CMW3_GADMO</name>
<accession>A0A8C5CMW3</accession>
<organism evidence="8 9">
    <name type="scientific">Gadus morhua</name>
    <name type="common">Atlantic cod</name>
    <dbReference type="NCBI Taxonomy" id="8049"/>
    <lineage>
        <taxon>Eukaryota</taxon>
        <taxon>Metazoa</taxon>
        <taxon>Chordata</taxon>
        <taxon>Craniata</taxon>
        <taxon>Vertebrata</taxon>
        <taxon>Euteleostomi</taxon>
        <taxon>Actinopterygii</taxon>
        <taxon>Neopterygii</taxon>
        <taxon>Teleostei</taxon>
        <taxon>Neoteleostei</taxon>
        <taxon>Acanthomorphata</taxon>
        <taxon>Zeiogadaria</taxon>
        <taxon>Gadariae</taxon>
        <taxon>Gadiformes</taxon>
        <taxon>Gadoidei</taxon>
        <taxon>Gadidae</taxon>
        <taxon>Gadus</taxon>
    </lineage>
</organism>
<protein>
    <submittedName>
        <fullName evidence="8">Pleckstrin homology and FYVE domain containing 1</fullName>
    </submittedName>
</protein>
<dbReference type="GO" id="GO:0005769">
    <property type="term" value="C:early endosome"/>
    <property type="evidence" value="ECO:0007669"/>
    <property type="project" value="TreeGrafter"/>
</dbReference>
<dbReference type="InterPro" id="IPR011993">
    <property type="entry name" value="PH-like_dom_sf"/>
</dbReference>
<dbReference type="Proteomes" id="UP000694546">
    <property type="component" value="Chromosome 14"/>
</dbReference>
<proteinExistence type="predicted"/>
<dbReference type="GeneTree" id="ENSGT00940000160728"/>
<dbReference type="Gene3D" id="3.30.40.10">
    <property type="entry name" value="Zinc/RING finger domain, C3HC4 (zinc finger)"/>
    <property type="match status" value="1"/>
</dbReference>
<dbReference type="AlphaFoldDB" id="A0A8C5CMW3"/>
<evidence type="ECO:0000256" key="3">
    <source>
        <dbReference type="ARBA" id="ARBA00022833"/>
    </source>
</evidence>
<dbReference type="InterPro" id="IPR011011">
    <property type="entry name" value="Znf_FYVE_PHD"/>
</dbReference>
<feature type="domain" description="PH" evidence="6">
    <location>
        <begin position="39"/>
        <end position="133"/>
    </location>
</feature>
<dbReference type="SUPFAM" id="SSF50729">
    <property type="entry name" value="PH domain-like"/>
    <property type="match status" value="1"/>
</dbReference>
<reference evidence="8" key="2">
    <citation type="submission" date="2025-09" db="UniProtKB">
        <authorList>
            <consortium name="Ensembl"/>
        </authorList>
    </citation>
    <scope>IDENTIFICATION</scope>
</reference>
<dbReference type="PROSITE" id="PS50003">
    <property type="entry name" value="PH_DOMAIN"/>
    <property type="match status" value="1"/>
</dbReference>
<keyword evidence="1" id="KW-0479">Metal-binding</keyword>